<protein>
    <recommendedName>
        <fullName evidence="3">Bacterio-opsin activator</fullName>
    </recommendedName>
</protein>
<dbReference type="PRINTS" id="PR00364">
    <property type="entry name" value="DISEASERSIST"/>
</dbReference>
<reference evidence="1" key="1">
    <citation type="submission" date="2021-03" db="EMBL/GenBank/DDBJ databases">
        <title>Antimicrobial resistance genes in bacteria isolated from Japanese honey, and their potential for conferring macrolide and lincosamide resistance in the American foulbrood pathogen Paenibacillus larvae.</title>
        <authorList>
            <person name="Okamoto M."/>
            <person name="Kumagai M."/>
            <person name="Kanamori H."/>
            <person name="Takamatsu D."/>
        </authorList>
    </citation>
    <scope>NUCLEOTIDE SEQUENCE</scope>
    <source>
        <strain evidence="1">J41TS4</strain>
    </source>
</reference>
<dbReference type="SUPFAM" id="SSF55729">
    <property type="entry name" value="Acyl-CoA N-acyltransferases (Nat)"/>
    <property type="match status" value="1"/>
</dbReference>
<dbReference type="EMBL" id="BORS01000013">
    <property type="protein sequence ID" value="GIO43903.1"/>
    <property type="molecule type" value="Genomic_DNA"/>
</dbReference>
<dbReference type="RefSeq" id="WP_301629339.1">
    <property type="nucleotide sequence ID" value="NZ_BORS01000013.1"/>
</dbReference>
<evidence type="ECO:0000313" key="2">
    <source>
        <dbReference type="Proteomes" id="UP000678895"/>
    </source>
</evidence>
<dbReference type="InterPro" id="IPR016181">
    <property type="entry name" value="Acyl_CoA_acyltransferase"/>
</dbReference>
<dbReference type="SUPFAM" id="SSF52540">
    <property type="entry name" value="P-loop containing nucleoside triphosphate hydrolases"/>
    <property type="match status" value="1"/>
</dbReference>
<dbReference type="Gene3D" id="3.40.630.30">
    <property type="match status" value="1"/>
</dbReference>
<sequence length="704" mass="78016">MEWIPTSGPYVPRRHIVGFTRELASFKQWLTDSNSTTSLFDVSGIGGIGKTTLLLEMTKAAAQAGILTLWLDGQSELATSGAFLSGLEASLKIEYGRQREPGLPLLSFVVGELTRQRSVLLIDNCSRLTGIEGWLMSSFLPKLSGAEVLFVMASRGGLPIQWHTSPYWGHRIQAFPLSLLTRAEVLDYLHRCGLDDMLRTDIARKTDGLPLLLAMTADVLYSRQSNPDAGAGLGEIPGRLSADILREAASPDLYQALSVLSLLPAADQATLNRLMDAPLEAAGYYALGNLSFVRRTACGLTLHHVIAGLLRSDFAQRDADQFQVRRQQAFQLLAEQFRLADVRQQRGIAAHILELYREFLPSAHAYADFSTALNPGVHTPFRPEDLDSLQQLLAAAISPTNWQSELVHAQEYSALLDDIARYSPEGICVVRDDSGAPLAFCAGFWLHGSTLSMLDRYAPGILALLSDEQATLRTLPRELTDTLCVLLAAVDVRHPLYGPEELGALLMRQWLVEMTSGLRGIMITADPQLKGLFQNLGFQKMGHIKLNGTEAEGELIRWELDFRHQTFDKWVKEIIRQTGPAGLPSLIPRNEPRAKVDGSAAKQILELLFRGDEMDQLPVVQTLGLRGSDVRNCVQNMLTTNEAPYPLTQLDQSILRAVYLQRNRNKNQLADDFHMSRTTFYRHSLQALEHMGHVLTQALSGMES</sequence>
<keyword evidence="2" id="KW-1185">Reference proteome</keyword>
<evidence type="ECO:0000313" key="1">
    <source>
        <dbReference type="EMBL" id="GIO43903.1"/>
    </source>
</evidence>
<proteinExistence type="predicted"/>
<accession>A0A920CNV0</accession>
<dbReference type="InterPro" id="IPR027417">
    <property type="entry name" value="P-loop_NTPase"/>
</dbReference>
<dbReference type="Proteomes" id="UP000678895">
    <property type="component" value="Unassembled WGS sequence"/>
</dbReference>
<evidence type="ECO:0008006" key="3">
    <source>
        <dbReference type="Google" id="ProtNLM"/>
    </source>
</evidence>
<dbReference type="AlphaFoldDB" id="A0A920CNV0"/>
<dbReference type="Gene3D" id="3.40.50.300">
    <property type="entry name" value="P-loop containing nucleotide triphosphate hydrolases"/>
    <property type="match status" value="1"/>
</dbReference>
<organism evidence="1 2">
    <name type="scientific">Paenibacillus apis</name>
    <dbReference type="NCBI Taxonomy" id="1792174"/>
    <lineage>
        <taxon>Bacteria</taxon>
        <taxon>Bacillati</taxon>
        <taxon>Bacillota</taxon>
        <taxon>Bacilli</taxon>
        <taxon>Bacillales</taxon>
        <taxon>Paenibacillaceae</taxon>
        <taxon>Paenibacillus</taxon>
    </lineage>
</organism>
<gene>
    <name evidence="1" type="ORF">J41TS4_36610</name>
</gene>
<name>A0A920CNV0_9BACL</name>
<comment type="caution">
    <text evidence="1">The sequence shown here is derived from an EMBL/GenBank/DDBJ whole genome shotgun (WGS) entry which is preliminary data.</text>
</comment>